<dbReference type="SUPFAM" id="SSF88723">
    <property type="entry name" value="PIN domain-like"/>
    <property type="match status" value="1"/>
</dbReference>
<dbReference type="GO" id="GO:0008409">
    <property type="term" value="F:5'-3' exonuclease activity"/>
    <property type="evidence" value="ECO:0007669"/>
    <property type="project" value="InterPro"/>
</dbReference>
<feature type="domain" description="3'-5' exonuclease" evidence="18">
    <location>
        <begin position="340"/>
        <end position="509"/>
    </location>
</feature>
<dbReference type="FunFam" id="3.40.50.1010:FF:000001">
    <property type="entry name" value="DNA polymerase I"/>
    <property type="match status" value="1"/>
</dbReference>
<evidence type="ECO:0000259" key="20">
    <source>
        <dbReference type="SMART" id="SM00482"/>
    </source>
</evidence>
<keyword evidence="9" id="KW-0378">Hydrolase</keyword>
<evidence type="ECO:0000256" key="15">
    <source>
        <dbReference type="ARBA" id="ARBA00053603"/>
    </source>
</evidence>
<keyword evidence="10" id="KW-0269">Exonuclease</keyword>
<dbReference type="FunFam" id="1.10.150.20:FF:000002">
    <property type="entry name" value="DNA polymerase I"/>
    <property type="match status" value="1"/>
</dbReference>
<evidence type="ECO:0000313" key="22">
    <source>
        <dbReference type="Proteomes" id="UP000825072"/>
    </source>
</evidence>
<keyword evidence="6 17" id="KW-0235">DNA replication</keyword>
<dbReference type="CDD" id="cd06140">
    <property type="entry name" value="DNA_polA_I_Bacillus_like_exo"/>
    <property type="match status" value="1"/>
</dbReference>
<dbReference type="InterPro" id="IPR002298">
    <property type="entry name" value="DNA_polymerase_A"/>
</dbReference>
<dbReference type="InterPro" id="IPR008918">
    <property type="entry name" value="HhH2"/>
</dbReference>
<dbReference type="SUPFAM" id="SSF56672">
    <property type="entry name" value="DNA/RNA polymerases"/>
    <property type="match status" value="1"/>
</dbReference>
<keyword evidence="5 17" id="KW-0548">Nucleotidyltransferase</keyword>
<dbReference type="InterPro" id="IPR001098">
    <property type="entry name" value="DNA-dir_DNA_pol_A_palm_dom"/>
</dbReference>
<proteinExistence type="inferred from homology"/>
<evidence type="ECO:0000256" key="16">
    <source>
        <dbReference type="NCBIfam" id="TIGR00593"/>
    </source>
</evidence>
<dbReference type="CDD" id="cd09898">
    <property type="entry name" value="H3TH_53EXO"/>
    <property type="match status" value="1"/>
</dbReference>
<keyword evidence="7" id="KW-0540">Nuclease</keyword>
<dbReference type="GO" id="GO:0003677">
    <property type="term" value="F:DNA binding"/>
    <property type="evidence" value="ECO:0007669"/>
    <property type="project" value="UniProtKB-UniRule"/>
</dbReference>
<comment type="catalytic activity">
    <reaction evidence="14 17">
        <text>DNA(n) + a 2'-deoxyribonucleoside 5'-triphosphate = DNA(n+1) + diphosphate</text>
        <dbReference type="Rhea" id="RHEA:22508"/>
        <dbReference type="Rhea" id="RHEA-COMP:17339"/>
        <dbReference type="Rhea" id="RHEA-COMP:17340"/>
        <dbReference type="ChEBI" id="CHEBI:33019"/>
        <dbReference type="ChEBI" id="CHEBI:61560"/>
        <dbReference type="ChEBI" id="CHEBI:173112"/>
        <dbReference type="EC" id="2.7.7.7"/>
    </reaction>
</comment>
<evidence type="ECO:0000313" key="21">
    <source>
        <dbReference type="EMBL" id="BCY25538.1"/>
    </source>
</evidence>
<keyword evidence="4 17" id="KW-0808">Transferase</keyword>
<dbReference type="SMART" id="SM00474">
    <property type="entry name" value="35EXOc"/>
    <property type="match status" value="1"/>
</dbReference>
<evidence type="ECO:0000256" key="7">
    <source>
        <dbReference type="ARBA" id="ARBA00022722"/>
    </source>
</evidence>
<feature type="domain" description="DNA-directed DNA polymerase family A palm" evidence="20">
    <location>
        <begin position="676"/>
        <end position="883"/>
    </location>
</feature>
<evidence type="ECO:0000256" key="14">
    <source>
        <dbReference type="ARBA" id="ARBA00049244"/>
    </source>
</evidence>
<dbReference type="InterPro" id="IPR054690">
    <property type="entry name" value="DNA_polI_exonuclease"/>
</dbReference>
<organism evidence="21 22">
    <name type="scientific">Cutibacterium modestum</name>
    <dbReference type="NCBI Taxonomy" id="2559073"/>
    <lineage>
        <taxon>Bacteria</taxon>
        <taxon>Bacillati</taxon>
        <taxon>Actinomycetota</taxon>
        <taxon>Actinomycetes</taxon>
        <taxon>Propionibacteriales</taxon>
        <taxon>Propionibacteriaceae</taxon>
        <taxon>Cutibacterium</taxon>
    </lineage>
</organism>
<dbReference type="Pfam" id="PF01367">
    <property type="entry name" value="5_3_exonuc"/>
    <property type="match status" value="1"/>
</dbReference>
<dbReference type="InterPro" id="IPR002421">
    <property type="entry name" value="5-3_exonuclease"/>
</dbReference>
<dbReference type="EC" id="2.7.7.7" evidence="2 16"/>
<dbReference type="EMBL" id="AP024747">
    <property type="protein sequence ID" value="BCY25538.1"/>
    <property type="molecule type" value="Genomic_DNA"/>
</dbReference>
<dbReference type="Gene3D" id="3.30.420.10">
    <property type="entry name" value="Ribonuclease H-like superfamily/Ribonuclease H"/>
    <property type="match status" value="1"/>
</dbReference>
<dbReference type="NCBIfam" id="NF004397">
    <property type="entry name" value="PRK05755.1"/>
    <property type="match status" value="1"/>
</dbReference>
<reference evidence="21" key="1">
    <citation type="submission" date="2021-06" db="EMBL/GenBank/DDBJ databases">
        <title>Genome sequence of Cutibacterium modestum strain KB17-24694.</title>
        <authorList>
            <person name="Dekio I."/>
            <person name="Asahina A."/>
            <person name="Nishida M."/>
        </authorList>
    </citation>
    <scope>NUCLEOTIDE SEQUENCE</scope>
    <source>
        <strain evidence="21">KB17-24694</strain>
    </source>
</reference>
<evidence type="ECO:0000256" key="1">
    <source>
        <dbReference type="ARBA" id="ARBA00007705"/>
    </source>
</evidence>
<dbReference type="InterPro" id="IPR012337">
    <property type="entry name" value="RNaseH-like_sf"/>
</dbReference>
<dbReference type="Gene3D" id="3.30.70.370">
    <property type="match status" value="1"/>
</dbReference>
<dbReference type="CDD" id="cd09859">
    <property type="entry name" value="PIN_53EXO"/>
    <property type="match status" value="1"/>
</dbReference>
<dbReference type="AlphaFoldDB" id="A0AAD1NVU2"/>
<dbReference type="SUPFAM" id="SSF53098">
    <property type="entry name" value="Ribonuclease H-like"/>
    <property type="match status" value="1"/>
</dbReference>
<evidence type="ECO:0000256" key="4">
    <source>
        <dbReference type="ARBA" id="ARBA00022679"/>
    </source>
</evidence>
<dbReference type="PANTHER" id="PTHR10133">
    <property type="entry name" value="DNA POLYMERASE I"/>
    <property type="match status" value="1"/>
</dbReference>
<dbReference type="SMART" id="SM00482">
    <property type="entry name" value="POLAc"/>
    <property type="match status" value="1"/>
</dbReference>
<dbReference type="Pfam" id="PF00476">
    <property type="entry name" value="DNA_pol_A"/>
    <property type="match status" value="1"/>
</dbReference>
<dbReference type="Gene3D" id="3.40.50.1010">
    <property type="entry name" value="5'-nuclease"/>
    <property type="match status" value="1"/>
</dbReference>
<evidence type="ECO:0000256" key="8">
    <source>
        <dbReference type="ARBA" id="ARBA00022763"/>
    </source>
</evidence>
<dbReference type="Gene3D" id="1.20.1060.10">
    <property type="entry name" value="Taq DNA Polymerase, Chain T, domain 4"/>
    <property type="match status" value="1"/>
</dbReference>
<dbReference type="NCBIfam" id="TIGR00593">
    <property type="entry name" value="pola"/>
    <property type="match status" value="1"/>
</dbReference>
<accession>A0AAD1NVU2</accession>
<evidence type="ECO:0000256" key="2">
    <source>
        <dbReference type="ARBA" id="ARBA00012417"/>
    </source>
</evidence>
<dbReference type="GO" id="GO:0003887">
    <property type="term" value="F:DNA-directed DNA polymerase activity"/>
    <property type="evidence" value="ECO:0007669"/>
    <property type="project" value="UniProtKB-UniRule"/>
</dbReference>
<dbReference type="InterPro" id="IPR029060">
    <property type="entry name" value="PIN-like_dom_sf"/>
</dbReference>
<dbReference type="CDD" id="cd08637">
    <property type="entry name" value="DNA_pol_A_pol_I_C"/>
    <property type="match status" value="1"/>
</dbReference>
<evidence type="ECO:0000256" key="13">
    <source>
        <dbReference type="ARBA" id="ARBA00023204"/>
    </source>
</evidence>
<evidence type="ECO:0000256" key="3">
    <source>
        <dbReference type="ARBA" id="ARBA00020311"/>
    </source>
</evidence>
<protein>
    <recommendedName>
        <fullName evidence="3 16">DNA polymerase I</fullName>
        <ecNumber evidence="2 16">2.7.7.7</ecNumber>
    </recommendedName>
</protein>
<dbReference type="SMART" id="SM00279">
    <property type="entry name" value="HhH2"/>
    <property type="match status" value="1"/>
</dbReference>
<sequence length="920" mass="101076">MEYVTSEACHRVPPGCVSLSVASSKVNDMSETTQPILMVLDGHSMAFRAFYALPVESFTTSTGQHTNAVHGFIAMLINLLRNEKPTHVAVAWDLAGGIFRTTEYSEYKAGRAATPPEFPGQIDLIKEVLDALHIAHLSKENYEADDILATLSTRATAEGFKSLLVSGDRDAMQLVNDQVTVLYPRKGVSDLARMTPKTVEEKYLVPPARYPELAALVGESADNLPGVPGVGPKTAVKWLTAYDGLENLIRQADTVKGKAGQSLRDHLDDVVRNRKLNALVRDLDLDVTLAELARQPWDPKATRAVFDTLEFRTLWDRVRALASESDADEVVEADDTLEVSGTALKPRTLSTWLSATEGRVGVDVTGRWENGSGDVEAVALGCVDGHAVWFDAAELDPEDEKSFAAWLADNECPKAMHSAKGPVEALAGRGWEVAGLTCDTELASYLLHPDRRSHKFDDAVRTHLNLTLGEGEENSDQAMLDFGNDSSAESMERAVAVTKLADVMEKEVEARGGSELLHDVEMGVQRCLISMERVGIAVDTDILEGLRSEFDERVTRAQGAAWEAAGEKINLSSPKQLQGVLFEKLDMPKTRRTKSGYTTDADALAGLYEKTEHPFLAHLLEHRDAIKLRQTVDGLLKEIRDDGRVHTTYMQTIAATGRLSSKDPNLQNIPMRTEEGRRIREGFVVGEGYESLLSADYSQIEMRIMAHVSGDQSLIDAFRSGQDFHTVTASHVFGVAPEDVSVAQRSKIKAMNYGLAYGLSAYGLSNQLKVSVGEAKELMAGYFSRFGKVHEYLEEVVDQARRQGYTETLLGRRRYLPDLTSTNRQRRDMAERAALNAPIQGSAADLIKLAMVATDQKLAEAGLTSRVLLQVHDELILEVTKDEEEKVRQIVTDAMGHAMELSVPLTVSIGVGRSWFEAAH</sequence>
<dbReference type="InterPro" id="IPR020045">
    <property type="entry name" value="DNA_polI_H3TH"/>
</dbReference>
<keyword evidence="12 17" id="KW-0238">DNA-binding</keyword>
<dbReference type="Proteomes" id="UP000825072">
    <property type="component" value="Chromosome 1"/>
</dbReference>
<evidence type="ECO:0000256" key="10">
    <source>
        <dbReference type="ARBA" id="ARBA00022839"/>
    </source>
</evidence>
<evidence type="ECO:0000256" key="9">
    <source>
        <dbReference type="ARBA" id="ARBA00022801"/>
    </source>
</evidence>
<dbReference type="InterPro" id="IPR002562">
    <property type="entry name" value="3'-5'_exonuclease_dom"/>
</dbReference>
<evidence type="ECO:0000256" key="12">
    <source>
        <dbReference type="ARBA" id="ARBA00023125"/>
    </source>
</evidence>
<dbReference type="InterPro" id="IPR036279">
    <property type="entry name" value="5-3_exonuclease_C_sf"/>
</dbReference>
<dbReference type="GO" id="GO:0006302">
    <property type="term" value="P:double-strand break repair"/>
    <property type="evidence" value="ECO:0007669"/>
    <property type="project" value="TreeGrafter"/>
</dbReference>
<dbReference type="Pfam" id="PF02739">
    <property type="entry name" value="5_3_exonuc_N"/>
    <property type="match status" value="1"/>
</dbReference>
<dbReference type="SUPFAM" id="SSF47807">
    <property type="entry name" value="5' to 3' exonuclease, C-terminal subdomain"/>
    <property type="match status" value="1"/>
</dbReference>
<dbReference type="FunFam" id="1.10.150.20:FF:000003">
    <property type="entry name" value="DNA polymerase I"/>
    <property type="match status" value="1"/>
</dbReference>
<dbReference type="PANTHER" id="PTHR10133:SF27">
    <property type="entry name" value="DNA POLYMERASE NU"/>
    <property type="match status" value="1"/>
</dbReference>
<evidence type="ECO:0000256" key="11">
    <source>
        <dbReference type="ARBA" id="ARBA00022932"/>
    </source>
</evidence>
<evidence type="ECO:0000256" key="17">
    <source>
        <dbReference type="RuleBase" id="RU004460"/>
    </source>
</evidence>
<dbReference type="Gene3D" id="1.10.150.20">
    <property type="entry name" value="5' to 3' exonuclease, C-terminal subdomain"/>
    <property type="match status" value="2"/>
</dbReference>
<comment type="function">
    <text evidence="15">In addition to polymerase activity, this DNA polymerase exhibits 3'-5' and 5'-3' exonuclease activity.</text>
</comment>
<evidence type="ECO:0000259" key="18">
    <source>
        <dbReference type="SMART" id="SM00474"/>
    </source>
</evidence>
<feature type="domain" description="5'-3' exonuclease" evidence="19">
    <location>
        <begin position="34"/>
        <end position="295"/>
    </location>
</feature>
<dbReference type="GO" id="GO:0008408">
    <property type="term" value="F:3'-5' exonuclease activity"/>
    <property type="evidence" value="ECO:0007669"/>
    <property type="project" value="InterPro"/>
</dbReference>
<dbReference type="FunFam" id="1.20.1060.10:FF:000001">
    <property type="entry name" value="DNA polymerase I"/>
    <property type="match status" value="1"/>
</dbReference>
<dbReference type="InterPro" id="IPR018320">
    <property type="entry name" value="DNA_polymerase_1"/>
</dbReference>
<dbReference type="InterPro" id="IPR043502">
    <property type="entry name" value="DNA/RNA_pol_sf"/>
</dbReference>
<dbReference type="InterPro" id="IPR020046">
    <property type="entry name" value="5-3_exonucl_a-hlix_arch_N"/>
</dbReference>
<dbReference type="InterPro" id="IPR036397">
    <property type="entry name" value="RNaseH_sf"/>
</dbReference>
<gene>
    <name evidence="17" type="primary">polA</name>
    <name evidence="21" type="ORF">KB1_15280</name>
</gene>
<keyword evidence="11 17" id="KW-0239">DNA-directed DNA polymerase</keyword>
<dbReference type="PRINTS" id="PR00868">
    <property type="entry name" value="DNAPOLI"/>
</dbReference>
<evidence type="ECO:0000259" key="19">
    <source>
        <dbReference type="SMART" id="SM00475"/>
    </source>
</evidence>
<dbReference type="GO" id="GO:0006261">
    <property type="term" value="P:DNA-templated DNA replication"/>
    <property type="evidence" value="ECO:0007669"/>
    <property type="project" value="UniProtKB-UniRule"/>
</dbReference>
<comment type="similarity">
    <text evidence="1 17">Belongs to the DNA polymerase type-A family.</text>
</comment>
<name>A0AAD1NVU2_9ACTN</name>
<evidence type="ECO:0000256" key="5">
    <source>
        <dbReference type="ARBA" id="ARBA00022695"/>
    </source>
</evidence>
<dbReference type="Pfam" id="PF22619">
    <property type="entry name" value="DNA_polI_exo1"/>
    <property type="match status" value="1"/>
</dbReference>
<dbReference type="SMART" id="SM00475">
    <property type="entry name" value="53EXOc"/>
    <property type="match status" value="1"/>
</dbReference>
<keyword evidence="8 17" id="KW-0227">DNA damage</keyword>
<keyword evidence="13 17" id="KW-0234">DNA repair</keyword>
<evidence type="ECO:0000256" key="6">
    <source>
        <dbReference type="ARBA" id="ARBA00022705"/>
    </source>
</evidence>